<dbReference type="EMBL" id="QGKW02000717">
    <property type="protein sequence ID" value="KAF2597005.1"/>
    <property type="molecule type" value="Genomic_DNA"/>
</dbReference>
<evidence type="ECO:0000313" key="3">
    <source>
        <dbReference type="Proteomes" id="UP000712281"/>
    </source>
</evidence>
<name>A0A8S9KRF1_BRACR</name>
<comment type="caution">
    <text evidence="2">The sequence shown here is derived from an EMBL/GenBank/DDBJ whole genome shotgun (WGS) entry which is preliminary data.</text>
</comment>
<sequence>MSHGNSRRKERTQDQGNALGCIKVRRVQNQKSGWRPKKSKDDKKGEPTKKHIIGPKPQDGVIKEVIVITTHQRGESREAEQLCN</sequence>
<accession>A0A8S9KRF1</accession>
<feature type="compositionally biased region" description="Basic and acidic residues" evidence="1">
    <location>
        <begin position="39"/>
        <end position="49"/>
    </location>
</feature>
<dbReference type="AlphaFoldDB" id="A0A8S9KRF1"/>
<protein>
    <submittedName>
        <fullName evidence="2">Uncharacterized protein</fullName>
    </submittedName>
</protein>
<reference evidence="2" key="1">
    <citation type="submission" date="2019-12" db="EMBL/GenBank/DDBJ databases">
        <title>Genome sequencing and annotation of Brassica cretica.</title>
        <authorList>
            <person name="Studholme D.J."/>
            <person name="Sarris P.F."/>
        </authorList>
    </citation>
    <scope>NUCLEOTIDE SEQUENCE</scope>
    <source>
        <strain evidence="2">PFS-001/15</strain>
        <tissue evidence="2">Leaf</tissue>
    </source>
</reference>
<evidence type="ECO:0000256" key="1">
    <source>
        <dbReference type="SAM" id="MobiDB-lite"/>
    </source>
</evidence>
<evidence type="ECO:0000313" key="2">
    <source>
        <dbReference type="EMBL" id="KAF2597005.1"/>
    </source>
</evidence>
<gene>
    <name evidence="2" type="ORF">F2Q68_00008695</name>
</gene>
<feature type="compositionally biased region" description="Basic residues" evidence="1">
    <location>
        <begin position="1"/>
        <end position="10"/>
    </location>
</feature>
<feature type="region of interest" description="Disordered" evidence="1">
    <location>
        <begin position="1"/>
        <end position="59"/>
    </location>
</feature>
<feature type="compositionally biased region" description="Basic residues" evidence="1">
    <location>
        <begin position="23"/>
        <end position="38"/>
    </location>
</feature>
<dbReference type="Proteomes" id="UP000712281">
    <property type="component" value="Unassembled WGS sequence"/>
</dbReference>
<organism evidence="2 3">
    <name type="scientific">Brassica cretica</name>
    <name type="common">Mustard</name>
    <dbReference type="NCBI Taxonomy" id="69181"/>
    <lineage>
        <taxon>Eukaryota</taxon>
        <taxon>Viridiplantae</taxon>
        <taxon>Streptophyta</taxon>
        <taxon>Embryophyta</taxon>
        <taxon>Tracheophyta</taxon>
        <taxon>Spermatophyta</taxon>
        <taxon>Magnoliopsida</taxon>
        <taxon>eudicotyledons</taxon>
        <taxon>Gunneridae</taxon>
        <taxon>Pentapetalae</taxon>
        <taxon>rosids</taxon>
        <taxon>malvids</taxon>
        <taxon>Brassicales</taxon>
        <taxon>Brassicaceae</taxon>
        <taxon>Brassiceae</taxon>
        <taxon>Brassica</taxon>
    </lineage>
</organism>
<proteinExistence type="predicted"/>